<evidence type="ECO:0000313" key="2">
    <source>
        <dbReference type="EMBL" id="GAQ93840.1"/>
    </source>
</evidence>
<gene>
    <name evidence="2" type="ORF">TAGGR_14</name>
</gene>
<evidence type="ECO:0000259" key="1">
    <source>
        <dbReference type="Pfam" id="PF03205"/>
    </source>
</evidence>
<name>A0A0U9HL58_9BACT</name>
<dbReference type="GO" id="GO:0006777">
    <property type="term" value="P:Mo-molybdopterin cofactor biosynthetic process"/>
    <property type="evidence" value="ECO:0007669"/>
    <property type="project" value="InterPro"/>
</dbReference>
<protein>
    <submittedName>
        <fullName evidence="2">LAO/AO transport system kinase</fullName>
    </submittedName>
</protein>
<dbReference type="Gene3D" id="3.40.50.300">
    <property type="entry name" value="P-loop containing nucleotide triphosphate hydrolases"/>
    <property type="match status" value="1"/>
</dbReference>
<evidence type="ECO:0000313" key="3">
    <source>
        <dbReference type="Proteomes" id="UP000054976"/>
    </source>
</evidence>
<keyword evidence="2" id="KW-0808">Transferase</keyword>
<accession>A0A0U9HL58</accession>
<keyword evidence="3" id="KW-1185">Reference proteome</keyword>
<dbReference type="Proteomes" id="UP000054976">
    <property type="component" value="Unassembled WGS sequence"/>
</dbReference>
<dbReference type="STRING" id="86166.TAGGR_14"/>
<dbReference type="OrthoDB" id="9802573at2"/>
<comment type="caution">
    <text evidence="2">The sequence shown here is derived from an EMBL/GenBank/DDBJ whole genome shotgun (WGS) entry which is preliminary data.</text>
</comment>
<dbReference type="SUPFAM" id="SSF52540">
    <property type="entry name" value="P-loop containing nucleoside triphosphate hydrolases"/>
    <property type="match status" value="1"/>
</dbReference>
<keyword evidence="2" id="KW-0418">Kinase</keyword>
<dbReference type="Pfam" id="PF03205">
    <property type="entry name" value="MobB"/>
    <property type="match status" value="1"/>
</dbReference>
<dbReference type="EMBL" id="BCNO01000001">
    <property type="protein sequence ID" value="GAQ93840.1"/>
    <property type="molecule type" value="Genomic_DNA"/>
</dbReference>
<dbReference type="AlphaFoldDB" id="A0A0U9HL58"/>
<sequence length="231" mass="25832">MYFPLSIGVGGSKSGVGKTAFIEKLIQKIKKEFEDKVNIIAVKYTKSSLYSSIISDPSIINRSGKDTERLKKAGADLVYWVKATEPDLSDVVAKLKEEILRVLLSSVHINTQKTILIIEGNSMVTVMQPDVIIFLKGCETEYIKSSGEAVLKLADIVIEGQYSMEEVMTEIEKTQQRKLIERLLKERSNEGKITCAEARKIAEEIGVPYLEVGRVANELKIKIRKCELGCF</sequence>
<organism evidence="2 3">
    <name type="scientific">Thermodesulfovibrio aggregans</name>
    <dbReference type="NCBI Taxonomy" id="86166"/>
    <lineage>
        <taxon>Bacteria</taxon>
        <taxon>Pseudomonadati</taxon>
        <taxon>Nitrospirota</taxon>
        <taxon>Thermodesulfovibrionia</taxon>
        <taxon>Thermodesulfovibrionales</taxon>
        <taxon>Thermodesulfovibrionaceae</taxon>
        <taxon>Thermodesulfovibrio</taxon>
    </lineage>
</organism>
<dbReference type="GO" id="GO:0016301">
    <property type="term" value="F:kinase activity"/>
    <property type="evidence" value="ECO:0007669"/>
    <property type="project" value="UniProtKB-KW"/>
</dbReference>
<feature type="domain" description="Molybdopterin-guanine dinucleotide biosynthesis protein B (MobB)" evidence="1">
    <location>
        <begin position="13"/>
        <end position="120"/>
    </location>
</feature>
<dbReference type="InterPro" id="IPR004435">
    <property type="entry name" value="MobB_dom"/>
</dbReference>
<proteinExistence type="predicted"/>
<dbReference type="GO" id="GO:0005525">
    <property type="term" value="F:GTP binding"/>
    <property type="evidence" value="ECO:0007669"/>
    <property type="project" value="InterPro"/>
</dbReference>
<dbReference type="RefSeq" id="WP_153000398.1">
    <property type="nucleotide sequence ID" value="NZ_BCNO01000001.1"/>
</dbReference>
<dbReference type="InterPro" id="IPR027417">
    <property type="entry name" value="P-loop_NTPase"/>
</dbReference>
<reference evidence="3" key="1">
    <citation type="submission" date="2016-01" db="EMBL/GenBank/DDBJ databases">
        <title>Draft genome sequence of Thermodesulfovibrio aggregans strain TGE-P1.</title>
        <authorList>
            <person name="Sekiguchi Y."/>
            <person name="Ohashi A."/>
            <person name="Matsuura N."/>
            <person name="Tourlousse M.D."/>
        </authorList>
    </citation>
    <scope>NUCLEOTIDE SEQUENCE [LARGE SCALE GENOMIC DNA]</scope>
    <source>
        <strain evidence="3">TGE-P1</strain>
    </source>
</reference>